<dbReference type="EMBL" id="HBUF01039324">
    <property type="protein sequence ID" value="CAG6617583.1"/>
    <property type="molecule type" value="Transcribed_RNA"/>
</dbReference>
<protein>
    <submittedName>
        <fullName evidence="2">Uncharacterized protein</fullName>
    </submittedName>
</protein>
<organism evidence="2">
    <name type="scientific">Cacopsylla melanoneura</name>
    <dbReference type="NCBI Taxonomy" id="428564"/>
    <lineage>
        <taxon>Eukaryota</taxon>
        <taxon>Metazoa</taxon>
        <taxon>Ecdysozoa</taxon>
        <taxon>Arthropoda</taxon>
        <taxon>Hexapoda</taxon>
        <taxon>Insecta</taxon>
        <taxon>Pterygota</taxon>
        <taxon>Neoptera</taxon>
        <taxon>Paraneoptera</taxon>
        <taxon>Hemiptera</taxon>
        <taxon>Sternorrhyncha</taxon>
        <taxon>Psylloidea</taxon>
        <taxon>Psyllidae</taxon>
        <taxon>Psyllinae</taxon>
        <taxon>Cacopsylla</taxon>
    </lineage>
</organism>
<evidence type="ECO:0000256" key="1">
    <source>
        <dbReference type="SAM" id="MobiDB-lite"/>
    </source>
</evidence>
<accession>A0A8D8M6L8</accession>
<feature type="compositionally biased region" description="Low complexity" evidence="1">
    <location>
        <begin position="74"/>
        <end position="88"/>
    </location>
</feature>
<sequence length="100" mass="10919">MSSSAMLCFTTRTCTLSPTTSSPTWRSPTYSCVFLLSRSHQRIRFWGPGCSAPSSVTSSRTLKWSPYSSPPSRCPLSPSTGSSSSCTRFNRACSSARVRH</sequence>
<dbReference type="AlphaFoldDB" id="A0A8D8M6L8"/>
<feature type="region of interest" description="Disordered" evidence="1">
    <location>
        <begin position="66"/>
        <end position="100"/>
    </location>
</feature>
<name>A0A8D8M6L8_9HEMI</name>
<proteinExistence type="predicted"/>
<reference evidence="2" key="1">
    <citation type="submission" date="2021-05" db="EMBL/GenBank/DDBJ databases">
        <authorList>
            <person name="Alioto T."/>
            <person name="Alioto T."/>
            <person name="Gomez Garrido J."/>
        </authorList>
    </citation>
    <scope>NUCLEOTIDE SEQUENCE</scope>
</reference>
<dbReference type="EMBL" id="HBUF01039322">
    <property type="protein sequence ID" value="CAG6617579.1"/>
    <property type="molecule type" value="Transcribed_RNA"/>
</dbReference>
<evidence type="ECO:0000313" key="2">
    <source>
        <dbReference type="EMBL" id="CAG6617581.1"/>
    </source>
</evidence>
<dbReference type="EMBL" id="HBUF01039323">
    <property type="protein sequence ID" value="CAG6617581.1"/>
    <property type="molecule type" value="Transcribed_RNA"/>
</dbReference>